<name>M2BZA4_TREDN</name>
<dbReference type="AlphaFoldDB" id="M2BZA4"/>
<reference evidence="1" key="1">
    <citation type="submission" date="2012-01" db="EMBL/GenBank/DDBJ databases">
        <title>The Genome Sequence of Treponema denticola H1-T.</title>
        <authorList>
            <consortium name="The Broad Institute Genome Sequencing Platform"/>
            <person name="Earl A."/>
            <person name="Ward D."/>
            <person name="Feldgarden M."/>
            <person name="Gevers D."/>
            <person name="Blanton J.M."/>
            <person name="Fenno C.J."/>
            <person name="Baranova O.V."/>
            <person name="Mathney J."/>
            <person name="Dewhirst F.E."/>
            <person name="Izard J."/>
            <person name="Young S.K."/>
            <person name="Zeng Q."/>
            <person name="Gargeya S."/>
            <person name="Fitzgerald M."/>
            <person name="Haas B."/>
            <person name="Abouelleil A."/>
            <person name="Alvarado L."/>
            <person name="Arachchi H.M."/>
            <person name="Berlin A."/>
            <person name="Chapman S.B."/>
            <person name="Gearin G."/>
            <person name="Goldberg J."/>
            <person name="Griggs A."/>
            <person name="Gujja S."/>
            <person name="Hansen M."/>
            <person name="Heiman D."/>
            <person name="Howarth C."/>
            <person name="Larimer J."/>
            <person name="Lui A."/>
            <person name="MacDonald P.J.P."/>
            <person name="McCowen C."/>
            <person name="Montmayeur A."/>
            <person name="Murphy C."/>
            <person name="Neiman D."/>
            <person name="Pearson M."/>
            <person name="Priest M."/>
            <person name="Roberts A."/>
            <person name="Saif S."/>
            <person name="Shea T."/>
            <person name="Sisk P."/>
            <person name="Stolte C."/>
            <person name="Sykes S."/>
            <person name="Wortman J."/>
            <person name="Nusbaum C."/>
            <person name="Birren B."/>
        </authorList>
    </citation>
    <scope>NUCLEOTIDE SEQUENCE [LARGE SCALE GENOMIC DNA]</scope>
    <source>
        <strain evidence="1">H1-T</strain>
    </source>
</reference>
<evidence type="ECO:0000313" key="1">
    <source>
        <dbReference type="EMBL" id="EMB34555.1"/>
    </source>
</evidence>
<dbReference type="EMBL" id="AGDW01000001">
    <property type="protein sequence ID" value="EMB34555.1"/>
    <property type="molecule type" value="Genomic_DNA"/>
</dbReference>
<dbReference type="HOGENOM" id="CLU_2371889_0_0_12"/>
<proteinExistence type="predicted"/>
<gene>
    <name evidence="1" type="ORF">HMPREF9725_00094</name>
</gene>
<protein>
    <submittedName>
        <fullName evidence="1">Uncharacterized protein</fullName>
    </submittedName>
</protein>
<dbReference type="Proteomes" id="UP000011708">
    <property type="component" value="Chromosome"/>
</dbReference>
<dbReference type="RefSeq" id="WP_002686787.1">
    <property type="nucleotide sequence ID" value="NZ_CM001794.1"/>
</dbReference>
<sequence length="95" mass="11129">MTIDKVWCKECYAKLCKAFDKEYGKGNWSFANLEIGVTLDSEQCKYIFFPPALMIEFLLKKKNGQYSKFKKRKGSYFPDFCPFCGKKIIPESLEK</sequence>
<accession>M2BZA4</accession>
<comment type="caution">
    <text evidence="1">The sequence shown here is derived from an EMBL/GenBank/DDBJ whole genome shotgun (WGS) entry which is preliminary data.</text>
</comment>
<dbReference type="PATRIC" id="fig|999431.4.peg.97"/>
<organism evidence="1">
    <name type="scientific">Treponema denticola H1-T</name>
    <dbReference type="NCBI Taxonomy" id="999431"/>
    <lineage>
        <taxon>Bacteria</taxon>
        <taxon>Pseudomonadati</taxon>
        <taxon>Spirochaetota</taxon>
        <taxon>Spirochaetia</taxon>
        <taxon>Spirochaetales</taxon>
        <taxon>Treponemataceae</taxon>
        <taxon>Treponema</taxon>
    </lineage>
</organism>